<dbReference type="AlphaFoldDB" id="A0A5S9R2H4"/>
<evidence type="ECO:0000256" key="4">
    <source>
        <dbReference type="SAM" id="MobiDB-lite"/>
    </source>
</evidence>
<organism evidence="6 7">
    <name type="scientific">Mycolicibacterium vanbaalenii</name>
    <name type="common">Mycobacterium vanbaalenii</name>
    <dbReference type="NCBI Taxonomy" id="110539"/>
    <lineage>
        <taxon>Bacteria</taxon>
        <taxon>Bacillati</taxon>
        <taxon>Actinomycetota</taxon>
        <taxon>Actinomycetes</taxon>
        <taxon>Mycobacteriales</taxon>
        <taxon>Mycobacteriaceae</taxon>
        <taxon>Mycolicibacterium</taxon>
    </lineage>
</organism>
<dbReference type="Gene3D" id="1.10.10.10">
    <property type="entry name" value="Winged helix-like DNA-binding domain superfamily/Winged helix DNA-binding domain"/>
    <property type="match status" value="1"/>
</dbReference>
<proteinExistence type="predicted"/>
<dbReference type="InterPro" id="IPR000524">
    <property type="entry name" value="Tscrpt_reg_HTH_GntR"/>
</dbReference>
<dbReference type="GO" id="GO:0003700">
    <property type="term" value="F:DNA-binding transcription factor activity"/>
    <property type="evidence" value="ECO:0007669"/>
    <property type="project" value="InterPro"/>
</dbReference>
<keyword evidence="7" id="KW-1185">Reference proteome</keyword>
<evidence type="ECO:0000313" key="7">
    <source>
        <dbReference type="Proteomes" id="UP000430146"/>
    </source>
</evidence>
<reference evidence="6 7" key="1">
    <citation type="submission" date="2019-11" db="EMBL/GenBank/DDBJ databases">
        <authorList>
            <person name="Holert J."/>
        </authorList>
    </citation>
    <scope>NUCLEOTIDE SEQUENCE [LARGE SCALE GENOMIC DNA]</scope>
    <source>
        <strain evidence="6">BC8_1</strain>
    </source>
</reference>
<feature type="region of interest" description="Disordered" evidence="4">
    <location>
        <begin position="294"/>
        <end position="341"/>
    </location>
</feature>
<protein>
    <recommendedName>
        <fullName evidence="5">HTH gntR-type domain-containing protein</fullName>
    </recommendedName>
</protein>
<keyword evidence="3" id="KW-0804">Transcription</keyword>
<dbReference type="GO" id="GO:0003677">
    <property type="term" value="F:DNA binding"/>
    <property type="evidence" value="ECO:0007669"/>
    <property type="project" value="UniProtKB-KW"/>
</dbReference>
<evidence type="ECO:0000256" key="2">
    <source>
        <dbReference type="ARBA" id="ARBA00023125"/>
    </source>
</evidence>
<dbReference type="InterPro" id="IPR036388">
    <property type="entry name" value="WH-like_DNA-bd_sf"/>
</dbReference>
<dbReference type="Pfam" id="PF00392">
    <property type="entry name" value="GntR"/>
    <property type="match status" value="1"/>
</dbReference>
<evidence type="ECO:0000256" key="3">
    <source>
        <dbReference type="ARBA" id="ARBA00023163"/>
    </source>
</evidence>
<dbReference type="Proteomes" id="UP000430146">
    <property type="component" value="Unassembled WGS sequence"/>
</dbReference>
<dbReference type="OrthoDB" id="7363114at2"/>
<keyword evidence="2" id="KW-0238">DNA-binding</keyword>
<dbReference type="EMBL" id="CACSIP010000025">
    <property type="protein sequence ID" value="CAA0126545.1"/>
    <property type="molecule type" value="Genomic_DNA"/>
</dbReference>
<evidence type="ECO:0000313" key="6">
    <source>
        <dbReference type="EMBL" id="CAA0126545.1"/>
    </source>
</evidence>
<keyword evidence="1" id="KW-0805">Transcription regulation</keyword>
<dbReference type="CDD" id="cd07377">
    <property type="entry name" value="WHTH_GntR"/>
    <property type="match status" value="1"/>
</dbReference>
<feature type="compositionally biased region" description="Low complexity" evidence="4">
    <location>
        <begin position="307"/>
        <end position="329"/>
    </location>
</feature>
<gene>
    <name evidence="6" type="ORF">AELLOGFF_04853</name>
</gene>
<sequence length="341" mass="37674">MDTYKFSVGHNGNDLEGVVPGEILVDAVVLALRKVYPEAQLQSEEQLRSQIAEYMAKDAVVPRYPVILFQEEGGDNTVTASLTLSRLSGTVPPLQNPPPQLARPHVERPAEWEGLVHRQIYRYIRGQIEAGIYAVGDELPSPEQLEWHFGTSRSTSGRHAYSQLIAEGLVADHGNDRYVVSAMTPPPVQTVEAAVDRLDALEVSVHETLVALRSLRADLAGTQTPCCGQWWEVRSLALGADPAEVSQAVCTRDSDTGELQWLFGATLTTRQLHHFQPLRRLTYLSDWTCDKNHDKNTPDNTPSDQNPYAAQQTSQPTTTTAAGAAYYPTDDYNDTSTTPDY</sequence>
<dbReference type="RefSeq" id="WP_159232476.1">
    <property type="nucleotide sequence ID" value="NZ_CACSIP010000025.1"/>
</dbReference>
<dbReference type="SUPFAM" id="SSF46785">
    <property type="entry name" value="Winged helix' DNA-binding domain"/>
    <property type="match status" value="1"/>
</dbReference>
<evidence type="ECO:0000256" key="1">
    <source>
        <dbReference type="ARBA" id="ARBA00023015"/>
    </source>
</evidence>
<dbReference type="InterPro" id="IPR036390">
    <property type="entry name" value="WH_DNA-bd_sf"/>
</dbReference>
<name>A0A5S9R2H4_MYCVN</name>
<accession>A0A5S9R2H4</accession>
<feature type="domain" description="HTH gntR-type" evidence="5">
    <location>
        <begin position="118"/>
        <end position="171"/>
    </location>
</feature>
<evidence type="ECO:0000259" key="5">
    <source>
        <dbReference type="Pfam" id="PF00392"/>
    </source>
</evidence>